<keyword evidence="5" id="KW-0819">tRNA processing</keyword>
<keyword evidence="4" id="KW-0507">mRNA processing</keyword>
<dbReference type="InterPro" id="IPR001406">
    <property type="entry name" value="PsdUridine_synth_TruA"/>
</dbReference>
<keyword evidence="13" id="KW-1185">Reference proteome</keyword>
<feature type="domain" description="Pseudouridine synthase I TruA alpha/beta" evidence="11">
    <location>
        <begin position="161"/>
        <end position="264"/>
    </location>
</feature>
<dbReference type="GO" id="GO:0003723">
    <property type="term" value="F:RNA binding"/>
    <property type="evidence" value="ECO:0007669"/>
    <property type="project" value="InterPro"/>
</dbReference>
<name>I0Z8C0_COCSC</name>
<keyword evidence="6" id="KW-0413">Isomerase</keyword>
<dbReference type="GeneID" id="17044898"/>
<comment type="catalytic activity">
    <reaction evidence="8">
        <text>a uridine in tRNA = a pseudouridine in tRNA</text>
        <dbReference type="Rhea" id="RHEA:54572"/>
        <dbReference type="Rhea" id="RHEA-COMP:13339"/>
        <dbReference type="Rhea" id="RHEA-COMP:13934"/>
        <dbReference type="ChEBI" id="CHEBI:65314"/>
        <dbReference type="ChEBI" id="CHEBI:65315"/>
    </reaction>
</comment>
<evidence type="ECO:0000256" key="8">
    <source>
        <dbReference type="ARBA" id="ARBA00036943"/>
    </source>
</evidence>
<dbReference type="NCBIfam" id="TIGR00071">
    <property type="entry name" value="hisT_truA"/>
    <property type="match status" value="1"/>
</dbReference>
<dbReference type="GO" id="GO:0009982">
    <property type="term" value="F:pseudouridine synthase activity"/>
    <property type="evidence" value="ECO:0007669"/>
    <property type="project" value="InterPro"/>
</dbReference>
<keyword evidence="7" id="KW-0539">Nucleus</keyword>
<comment type="subcellular location">
    <subcellularLocation>
        <location evidence="2">Nucleus</location>
    </subcellularLocation>
</comment>
<dbReference type="SUPFAM" id="SSF55120">
    <property type="entry name" value="Pseudouridine synthase"/>
    <property type="match status" value="1"/>
</dbReference>
<comment type="similarity">
    <text evidence="3">Belongs to the tRNA pseudouridine synthase TruA family.</text>
</comment>
<dbReference type="KEGG" id="csl:COCSUDRAFT_6187"/>
<proteinExistence type="inferred from homology"/>
<dbReference type="EMBL" id="AGSI01000002">
    <property type="protein sequence ID" value="EIE26889.1"/>
    <property type="molecule type" value="Genomic_DNA"/>
</dbReference>
<dbReference type="GO" id="GO:0005634">
    <property type="term" value="C:nucleus"/>
    <property type="evidence" value="ECO:0007669"/>
    <property type="project" value="UniProtKB-SubCell"/>
</dbReference>
<dbReference type="InterPro" id="IPR020095">
    <property type="entry name" value="PsdUridine_synth_TruA_C"/>
</dbReference>
<dbReference type="InterPro" id="IPR020094">
    <property type="entry name" value="TruA/RsuA/RluB/E/F_N"/>
</dbReference>
<feature type="non-terminal residue" evidence="12">
    <location>
        <position position="314"/>
    </location>
</feature>
<evidence type="ECO:0000256" key="7">
    <source>
        <dbReference type="ARBA" id="ARBA00023242"/>
    </source>
</evidence>
<reference evidence="12 13" key="1">
    <citation type="journal article" date="2012" name="Genome Biol.">
        <title>The genome of the polar eukaryotic microalga coccomyxa subellipsoidea reveals traits of cold adaptation.</title>
        <authorList>
            <person name="Blanc G."/>
            <person name="Agarkova I."/>
            <person name="Grimwood J."/>
            <person name="Kuo A."/>
            <person name="Brueggeman A."/>
            <person name="Dunigan D."/>
            <person name="Gurnon J."/>
            <person name="Ladunga I."/>
            <person name="Lindquist E."/>
            <person name="Lucas S."/>
            <person name="Pangilinan J."/>
            <person name="Proschold T."/>
            <person name="Salamov A."/>
            <person name="Schmutz J."/>
            <person name="Weeks D."/>
            <person name="Yamada T."/>
            <person name="Claverie J.M."/>
            <person name="Grigoriev I."/>
            <person name="Van Etten J."/>
            <person name="Lomsadze A."/>
            <person name="Borodovsky M."/>
        </authorList>
    </citation>
    <scope>NUCLEOTIDE SEQUENCE [LARGE SCALE GENOMIC DNA]</scope>
    <source>
        <strain evidence="12 13">C-169</strain>
    </source>
</reference>
<dbReference type="PANTHER" id="PTHR11142">
    <property type="entry name" value="PSEUDOURIDYLATE SYNTHASE"/>
    <property type="match status" value="1"/>
</dbReference>
<evidence type="ECO:0000256" key="5">
    <source>
        <dbReference type="ARBA" id="ARBA00022694"/>
    </source>
</evidence>
<dbReference type="eggNOG" id="KOG2553">
    <property type="taxonomic scope" value="Eukaryota"/>
</dbReference>
<dbReference type="InterPro" id="IPR041708">
    <property type="entry name" value="PUS1/PUS2-like"/>
</dbReference>
<protein>
    <submittedName>
        <fullName evidence="12">Pseudouridine synthase</fullName>
    </submittedName>
</protein>
<feature type="active site" description="Nucleophile" evidence="9">
    <location>
        <position position="62"/>
    </location>
</feature>
<evidence type="ECO:0000259" key="11">
    <source>
        <dbReference type="Pfam" id="PF01416"/>
    </source>
</evidence>
<dbReference type="PANTHER" id="PTHR11142:SF4">
    <property type="entry name" value="PSEUDOURIDYLATE SYNTHASE 1 HOMOLOG"/>
    <property type="match status" value="1"/>
</dbReference>
<dbReference type="FunFam" id="3.30.70.660:FF:000002">
    <property type="entry name" value="tRNA pseudouridine synthase"/>
    <property type="match status" value="1"/>
</dbReference>
<evidence type="ECO:0000313" key="13">
    <source>
        <dbReference type="Proteomes" id="UP000007264"/>
    </source>
</evidence>
<sequence>KKRKVAVFVAFVGAGYSGMQHNPGCKTIEGELGSAMNKAGAISDENAGDFSKVQWNRAARTDKGVSAAGNVVSLKMMIAFPDTVERINSHLPEQIRVLGFTRVTNSFDARKHCDRRRYEYILPAFITIDGAAAAAAAEAAGSRQCRFSAEQQARLNEVLGAFEGTHSFHNYTVRVPASDPAAKRYILSFKCAGTMNLEGQQWVRMVVVGQSFMLHQIRKLVGTAVAVMRGVATPDAITLALDPARVVVTPMAPELGLFLDECVFESYNDRWGNDREACVRLAAFQDQVDAFKRERIYPHIASYDAKNGTNAAWL</sequence>
<dbReference type="Proteomes" id="UP000007264">
    <property type="component" value="Unassembled WGS sequence"/>
</dbReference>
<gene>
    <name evidence="12" type="ORF">COCSUDRAFT_6187</name>
</gene>
<evidence type="ECO:0000256" key="1">
    <source>
        <dbReference type="ARBA" id="ARBA00001166"/>
    </source>
</evidence>
<accession>I0Z8C0</accession>
<dbReference type="GO" id="GO:0006397">
    <property type="term" value="P:mRNA processing"/>
    <property type="evidence" value="ECO:0007669"/>
    <property type="project" value="UniProtKB-KW"/>
</dbReference>
<comment type="catalytic activity">
    <reaction evidence="1">
        <text>a uridine in mRNA = a pseudouridine in mRNA</text>
        <dbReference type="Rhea" id="RHEA:56644"/>
        <dbReference type="Rhea" id="RHEA-COMP:14658"/>
        <dbReference type="Rhea" id="RHEA-COMP:14659"/>
        <dbReference type="ChEBI" id="CHEBI:65314"/>
        <dbReference type="ChEBI" id="CHEBI:65315"/>
    </reaction>
</comment>
<dbReference type="Gene3D" id="3.30.70.580">
    <property type="entry name" value="Pseudouridine synthase I, catalytic domain, N-terminal subdomain"/>
    <property type="match status" value="1"/>
</dbReference>
<dbReference type="GO" id="GO:0031119">
    <property type="term" value="P:tRNA pseudouridine synthesis"/>
    <property type="evidence" value="ECO:0007669"/>
    <property type="project" value="InterPro"/>
</dbReference>
<dbReference type="InterPro" id="IPR020103">
    <property type="entry name" value="PsdUridine_synth_cat_dom_sf"/>
</dbReference>
<comment type="caution">
    <text evidence="12">The sequence shown here is derived from an EMBL/GenBank/DDBJ whole genome shotgun (WGS) entry which is preliminary data.</text>
</comment>
<dbReference type="Pfam" id="PF01416">
    <property type="entry name" value="PseudoU_synth_1"/>
    <property type="match status" value="1"/>
</dbReference>
<evidence type="ECO:0000313" key="12">
    <source>
        <dbReference type="EMBL" id="EIE26889.1"/>
    </source>
</evidence>
<evidence type="ECO:0000256" key="9">
    <source>
        <dbReference type="PIRSR" id="PIRSR001430-1"/>
    </source>
</evidence>
<dbReference type="RefSeq" id="XP_005651433.1">
    <property type="nucleotide sequence ID" value="XM_005651376.1"/>
</dbReference>
<evidence type="ECO:0000256" key="2">
    <source>
        <dbReference type="ARBA" id="ARBA00004123"/>
    </source>
</evidence>
<evidence type="ECO:0000256" key="3">
    <source>
        <dbReference type="ARBA" id="ARBA00009375"/>
    </source>
</evidence>
<dbReference type="CDD" id="cd02568">
    <property type="entry name" value="PseudoU_synth_PUS1_PUS2"/>
    <property type="match status" value="1"/>
</dbReference>
<feature type="binding site" evidence="10">
    <location>
        <position position="118"/>
    </location>
    <ligand>
        <name>substrate</name>
    </ligand>
</feature>
<dbReference type="PIRSF" id="PIRSF001430">
    <property type="entry name" value="tRNA_psdUrid_synth"/>
    <property type="match status" value="1"/>
</dbReference>
<dbReference type="AlphaFoldDB" id="I0Z8C0"/>
<evidence type="ECO:0000256" key="10">
    <source>
        <dbReference type="PIRSR" id="PIRSR001430-2"/>
    </source>
</evidence>
<feature type="non-terminal residue" evidence="12">
    <location>
        <position position="1"/>
    </location>
</feature>
<evidence type="ECO:0000256" key="6">
    <source>
        <dbReference type="ARBA" id="ARBA00023235"/>
    </source>
</evidence>
<dbReference type="InterPro" id="IPR020097">
    <property type="entry name" value="PsdUridine_synth_TruA_a/b_dom"/>
</dbReference>
<evidence type="ECO:0000256" key="4">
    <source>
        <dbReference type="ARBA" id="ARBA00022664"/>
    </source>
</evidence>
<dbReference type="Gene3D" id="3.30.70.660">
    <property type="entry name" value="Pseudouridine synthase I, catalytic domain, C-terminal subdomain"/>
    <property type="match status" value="1"/>
</dbReference>
<dbReference type="FunFam" id="3.30.70.580:FF:000002">
    <property type="entry name" value="tRNA pseudouridine synthase"/>
    <property type="match status" value="1"/>
</dbReference>
<dbReference type="STRING" id="574566.I0Z8C0"/>
<dbReference type="GO" id="GO:1990481">
    <property type="term" value="P:mRNA pseudouridine synthesis"/>
    <property type="evidence" value="ECO:0007669"/>
    <property type="project" value="TreeGrafter"/>
</dbReference>
<dbReference type="OrthoDB" id="10256309at2759"/>
<organism evidence="12 13">
    <name type="scientific">Coccomyxa subellipsoidea (strain C-169)</name>
    <name type="common">Green microalga</name>
    <dbReference type="NCBI Taxonomy" id="574566"/>
    <lineage>
        <taxon>Eukaryota</taxon>
        <taxon>Viridiplantae</taxon>
        <taxon>Chlorophyta</taxon>
        <taxon>core chlorophytes</taxon>
        <taxon>Trebouxiophyceae</taxon>
        <taxon>Trebouxiophyceae incertae sedis</taxon>
        <taxon>Coccomyxaceae</taxon>
        <taxon>Coccomyxa</taxon>
        <taxon>Coccomyxa subellipsoidea</taxon>
    </lineage>
</organism>